<proteinExistence type="predicted"/>
<reference evidence="1" key="1">
    <citation type="submission" date="2020-11" db="EMBL/GenBank/DDBJ databases">
        <authorList>
            <consortium name="DOE Joint Genome Institute"/>
            <person name="Ahrendt S."/>
            <person name="Riley R."/>
            <person name="Andreopoulos W."/>
            <person name="Labutti K."/>
            <person name="Pangilinan J."/>
            <person name="Ruiz-Duenas F.J."/>
            <person name="Barrasa J.M."/>
            <person name="Sanchez-Garcia M."/>
            <person name="Camarero S."/>
            <person name="Miyauchi S."/>
            <person name="Serrano A."/>
            <person name="Linde D."/>
            <person name="Babiker R."/>
            <person name="Drula E."/>
            <person name="Ayuso-Fernandez I."/>
            <person name="Pacheco R."/>
            <person name="Padilla G."/>
            <person name="Ferreira P."/>
            <person name="Barriuso J."/>
            <person name="Kellner H."/>
            <person name="Castanera R."/>
            <person name="Alfaro M."/>
            <person name="Ramirez L."/>
            <person name="Pisabarro A.G."/>
            <person name="Kuo A."/>
            <person name="Tritt A."/>
            <person name="Lipzen A."/>
            <person name="He G."/>
            <person name="Yan M."/>
            <person name="Ng V."/>
            <person name="Cullen D."/>
            <person name="Martin F."/>
            <person name="Rosso M.-N."/>
            <person name="Henrissat B."/>
            <person name="Hibbett D."/>
            <person name="Martinez A.T."/>
            <person name="Grigoriev I.V."/>
        </authorList>
    </citation>
    <scope>NUCLEOTIDE SEQUENCE</scope>
    <source>
        <strain evidence="1">AH 40177</strain>
    </source>
</reference>
<evidence type="ECO:0000313" key="1">
    <source>
        <dbReference type="EMBL" id="KAF9066234.1"/>
    </source>
</evidence>
<dbReference type="EMBL" id="JADNRY010000090">
    <property type="protein sequence ID" value="KAF9066234.1"/>
    <property type="molecule type" value="Genomic_DNA"/>
</dbReference>
<gene>
    <name evidence="1" type="ORF">BDP27DRAFT_1546098</name>
</gene>
<dbReference type="OrthoDB" id="3044025at2759"/>
<dbReference type="Proteomes" id="UP000772434">
    <property type="component" value="Unassembled WGS sequence"/>
</dbReference>
<dbReference type="AlphaFoldDB" id="A0A9P5PN27"/>
<evidence type="ECO:0000313" key="2">
    <source>
        <dbReference type="Proteomes" id="UP000772434"/>
    </source>
</evidence>
<accession>A0A9P5PN27</accession>
<comment type="caution">
    <text evidence="1">The sequence shown here is derived from an EMBL/GenBank/DDBJ whole genome shotgun (WGS) entry which is preliminary data.</text>
</comment>
<name>A0A9P5PN27_9AGAR</name>
<organism evidence="1 2">
    <name type="scientific">Rhodocollybia butyracea</name>
    <dbReference type="NCBI Taxonomy" id="206335"/>
    <lineage>
        <taxon>Eukaryota</taxon>
        <taxon>Fungi</taxon>
        <taxon>Dikarya</taxon>
        <taxon>Basidiomycota</taxon>
        <taxon>Agaricomycotina</taxon>
        <taxon>Agaricomycetes</taxon>
        <taxon>Agaricomycetidae</taxon>
        <taxon>Agaricales</taxon>
        <taxon>Marasmiineae</taxon>
        <taxon>Omphalotaceae</taxon>
        <taxon>Rhodocollybia</taxon>
    </lineage>
</organism>
<sequence length="455" mass="50634">MITIDRLKSAGASLWPVEHSHGLEDACFTDLSRIIDENGKTLSDEQCSLLLEIARQTTVRATVAGNMVEPLPPLFRLIDGNSFSGKSNFLLLIRSVLRWAGKEENTYIGSPCPTAAVVLGGITWPKGEVRGTIKSQHTFFLIDDSMTVSKADLGCILTRAAWNSALLGKGHYHREVIVLVSDSSLRKSTEDSWFDAFSLKDRFKHTTHFFSPNQRPRDYHSEILRLYDPGKCAPSNETPTVPILITPTKSICARWNTGATITFADEYDVELITSDAYDSLSHTDLSGPDSIEEALDLLSIGGPPHVKIHLCMHMPVTVVAGEFQGYWGIIDGIGDGSGTKYQPEWVRIRLENTVGAFAESITIYRTATMHVASNLPNIVLTRVQLPISARFALMESEMVGLTVDGAFIDNCLGLQLFENLLYTLSRIKRTEDIRFVVELEARDRRFLRKVKKVVM</sequence>
<protein>
    <submittedName>
        <fullName evidence="1">Uncharacterized protein</fullName>
    </submittedName>
</protein>
<keyword evidence="2" id="KW-1185">Reference proteome</keyword>